<dbReference type="InterPro" id="IPR006119">
    <property type="entry name" value="Resolv_N"/>
</dbReference>
<dbReference type="InterPro" id="IPR038109">
    <property type="entry name" value="DNA_bind_recomb_sf"/>
</dbReference>
<dbReference type="Pfam" id="PF07508">
    <property type="entry name" value="Recombinase"/>
    <property type="match status" value="1"/>
</dbReference>
<dbReference type="InterPro" id="IPR011109">
    <property type="entry name" value="DNA_bind_recombinase_dom"/>
</dbReference>
<dbReference type="Gene3D" id="3.90.1750.20">
    <property type="entry name" value="Putative Large Serine Recombinase, Chain B, Domain 2"/>
    <property type="match status" value="1"/>
</dbReference>
<name>A0ABV5D240_9ACTN</name>
<protein>
    <submittedName>
        <fullName evidence="2">Recombinase family protein</fullName>
    </submittedName>
</protein>
<comment type="caution">
    <text evidence="2">The sequence shown here is derived from an EMBL/GenBank/DDBJ whole genome shotgun (WGS) entry which is preliminary data.</text>
</comment>
<dbReference type="PANTHER" id="PTHR30461:SF23">
    <property type="entry name" value="DNA RECOMBINASE-RELATED"/>
    <property type="match status" value="1"/>
</dbReference>
<dbReference type="SMART" id="SM00857">
    <property type="entry name" value="Resolvase"/>
    <property type="match status" value="1"/>
</dbReference>
<proteinExistence type="predicted"/>
<sequence>MAAPVETLYARKSVKDDGKSVESQVEVWGFDVHERGVTAGAVYADPETSASRFGKKRRPDWEALLDAINAGKVQRLAMWESSRGERRASQWLLFLELLRERGIPLRIISHERDYNLRITRDWKVLATDGIDAEGESGMISDRTRRGKSTAASKGLPVGSTPYGYRRIYGEGGKFVSQVIDEEQAAVIREIVDRILKGETIFSIRADLNDRGIPGPGNSNPPWRHIVQLVTNPAYAGQRVHQGKVVGDGVWPAIIEPEKHQRLVALLKSPARRTQRGVELTYWLSGAIACGGTTEKGGLGGPCPGMLRSSHNRPRPGAPIKPLYTCSACQRVTVMRLPTEALVETALLARLSQADALASLQPRSGTNAATVELQAELDLLRGRLDNLHEEAGKADGPSPAMLAAAERRLLPQIEAVEAKLRAATVPAVFLEFDPAAVVAKWPEMEPRRRRDVVMAMCELRCTPARRGGRFSAIARLGGSRWRGSLSTWADDPAVVAVAEALAAGLLPWPPSHPSNG</sequence>
<evidence type="ECO:0000313" key="3">
    <source>
        <dbReference type="Proteomes" id="UP001582793"/>
    </source>
</evidence>
<evidence type="ECO:0000313" key="2">
    <source>
        <dbReference type="EMBL" id="MFB6398327.1"/>
    </source>
</evidence>
<dbReference type="Gene3D" id="3.40.50.1390">
    <property type="entry name" value="Resolvase, N-terminal catalytic domain"/>
    <property type="match status" value="1"/>
</dbReference>
<reference evidence="2 3" key="1">
    <citation type="submission" date="2024-04" db="EMBL/GenBank/DDBJ databases">
        <title>Polymorphospora sp. isolated from Baiyangdian Lake in Xiong'an New Area.</title>
        <authorList>
            <person name="Zhang X."/>
            <person name="Liu J."/>
        </authorList>
    </citation>
    <scope>NUCLEOTIDE SEQUENCE [LARGE SCALE GENOMIC DNA]</scope>
    <source>
        <strain evidence="2 3">2-325</strain>
    </source>
</reference>
<dbReference type="InterPro" id="IPR036162">
    <property type="entry name" value="Resolvase-like_N_sf"/>
</dbReference>
<evidence type="ECO:0000259" key="1">
    <source>
        <dbReference type="PROSITE" id="PS51737"/>
    </source>
</evidence>
<dbReference type="RefSeq" id="WP_375737130.1">
    <property type="nucleotide sequence ID" value="NZ_JBCGDC010000225.1"/>
</dbReference>
<accession>A0ABV5D240</accession>
<dbReference type="PANTHER" id="PTHR30461">
    <property type="entry name" value="DNA-INVERTASE FROM LAMBDOID PROPHAGE"/>
    <property type="match status" value="1"/>
</dbReference>
<keyword evidence="3" id="KW-1185">Reference proteome</keyword>
<dbReference type="InterPro" id="IPR050639">
    <property type="entry name" value="SSR_resolvase"/>
</dbReference>
<dbReference type="SUPFAM" id="SSF53041">
    <property type="entry name" value="Resolvase-like"/>
    <property type="match status" value="1"/>
</dbReference>
<dbReference type="Pfam" id="PF00239">
    <property type="entry name" value="Resolvase"/>
    <property type="match status" value="1"/>
</dbReference>
<organism evidence="2 3">
    <name type="scientific">Polymorphospora lycopeni</name>
    <dbReference type="NCBI Taxonomy" id="3140240"/>
    <lineage>
        <taxon>Bacteria</taxon>
        <taxon>Bacillati</taxon>
        <taxon>Actinomycetota</taxon>
        <taxon>Actinomycetes</taxon>
        <taxon>Micromonosporales</taxon>
        <taxon>Micromonosporaceae</taxon>
        <taxon>Polymorphospora</taxon>
    </lineage>
</organism>
<gene>
    <name evidence="2" type="ORF">AAFH96_35425</name>
</gene>
<dbReference type="PROSITE" id="PS51737">
    <property type="entry name" value="RECOMBINASE_DNA_BIND"/>
    <property type="match status" value="1"/>
</dbReference>
<dbReference type="Proteomes" id="UP001582793">
    <property type="component" value="Unassembled WGS sequence"/>
</dbReference>
<feature type="domain" description="Recombinase" evidence="1">
    <location>
        <begin position="161"/>
        <end position="272"/>
    </location>
</feature>
<dbReference type="EMBL" id="JBCGDC010000225">
    <property type="protein sequence ID" value="MFB6398327.1"/>
    <property type="molecule type" value="Genomic_DNA"/>
</dbReference>